<dbReference type="EMBL" id="JBHUMY010000007">
    <property type="protein sequence ID" value="MFD2660190.1"/>
    <property type="molecule type" value="Genomic_DNA"/>
</dbReference>
<dbReference type="RefSeq" id="WP_379271170.1">
    <property type="nucleotide sequence ID" value="NZ_JBHUGT010000018.1"/>
</dbReference>
<dbReference type="SUPFAM" id="SSF48452">
    <property type="entry name" value="TPR-like"/>
    <property type="match status" value="1"/>
</dbReference>
<evidence type="ECO:0000313" key="2">
    <source>
        <dbReference type="EMBL" id="MFD2660190.1"/>
    </source>
</evidence>
<name>A0ABW5QVQ4_9BACL</name>
<organism evidence="2 3">
    <name type="scientific">Paenibacillus thailandensis</name>
    <dbReference type="NCBI Taxonomy" id="393250"/>
    <lineage>
        <taxon>Bacteria</taxon>
        <taxon>Bacillati</taxon>
        <taxon>Bacillota</taxon>
        <taxon>Bacilli</taxon>
        <taxon>Bacillales</taxon>
        <taxon>Paenibacillaceae</taxon>
        <taxon>Paenibacillus</taxon>
    </lineage>
</organism>
<sequence>MLELAFVAYCLVSVIAVVLLYPRSPKEWLVRGSVVIALPVIGWLTPLFWPGRLYRTRDKDKPDRDVFADREFDVQFTTVHAKMEIEKELDVIPVEEALVLGDIADRRKVMLDLLKLDAMKHLDVLQKGVGNEDSETSHYAVSAIVEVKRNLTLSLQELSVRYEADRNDLEVLRAYAEVIDGYTRSGFLDGQSLKNYKTTYLGLLAREIELDPAAEQAYRRKAAAEIELGRYRDAEETASLYKERYPDKEEPYLLLIEVYYYMRSYGKIQAVLDGLKNSPVRLSHRGLTQVRLWAEGA</sequence>
<protein>
    <submittedName>
        <fullName evidence="2">Uncharacterized protein</fullName>
    </submittedName>
</protein>
<dbReference type="Gene3D" id="1.25.40.10">
    <property type="entry name" value="Tetratricopeptide repeat domain"/>
    <property type="match status" value="1"/>
</dbReference>
<feature type="transmembrane region" description="Helical" evidence="1">
    <location>
        <begin position="6"/>
        <end position="21"/>
    </location>
</feature>
<comment type="caution">
    <text evidence="2">The sequence shown here is derived from an EMBL/GenBank/DDBJ whole genome shotgun (WGS) entry which is preliminary data.</text>
</comment>
<gene>
    <name evidence="2" type="ORF">ACFSW5_07890</name>
</gene>
<proteinExistence type="predicted"/>
<evidence type="ECO:0000256" key="1">
    <source>
        <dbReference type="SAM" id="Phobius"/>
    </source>
</evidence>
<keyword evidence="1" id="KW-0472">Membrane</keyword>
<accession>A0ABW5QVQ4</accession>
<dbReference type="Proteomes" id="UP001597493">
    <property type="component" value="Unassembled WGS sequence"/>
</dbReference>
<keyword evidence="1" id="KW-1133">Transmembrane helix</keyword>
<keyword evidence="3" id="KW-1185">Reference proteome</keyword>
<evidence type="ECO:0000313" key="3">
    <source>
        <dbReference type="Proteomes" id="UP001597493"/>
    </source>
</evidence>
<keyword evidence="1" id="KW-0812">Transmembrane</keyword>
<dbReference type="InterPro" id="IPR011990">
    <property type="entry name" value="TPR-like_helical_dom_sf"/>
</dbReference>
<reference evidence="3" key="1">
    <citation type="journal article" date="2019" name="Int. J. Syst. Evol. Microbiol.">
        <title>The Global Catalogue of Microorganisms (GCM) 10K type strain sequencing project: providing services to taxonomists for standard genome sequencing and annotation.</title>
        <authorList>
            <consortium name="The Broad Institute Genomics Platform"/>
            <consortium name="The Broad Institute Genome Sequencing Center for Infectious Disease"/>
            <person name="Wu L."/>
            <person name="Ma J."/>
        </authorList>
    </citation>
    <scope>NUCLEOTIDE SEQUENCE [LARGE SCALE GENOMIC DNA]</scope>
    <source>
        <strain evidence="3">TISTR 1827</strain>
    </source>
</reference>
<feature type="transmembrane region" description="Helical" evidence="1">
    <location>
        <begin position="28"/>
        <end position="49"/>
    </location>
</feature>